<feature type="chain" id="PRO_5030106553" description="Outer membrane beta-barrel domain-containing protein" evidence="1">
    <location>
        <begin position="31"/>
        <end position="260"/>
    </location>
</feature>
<dbReference type="RefSeq" id="WP_141198950.1">
    <property type="nucleotide sequence ID" value="NZ_CP041186.1"/>
</dbReference>
<evidence type="ECO:0000313" key="3">
    <source>
        <dbReference type="Proteomes" id="UP000315995"/>
    </source>
</evidence>
<gene>
    <name evidence="2" type="ORF">FIV42_17570</name>
</gene>
<dbReference type="Proteomes" id="UP000315995">
    <property type="component" value="Chromosome"/>
</dbReference>
<protein>
    <recommendedName>
        <fullName evidence="4">Outer membrane beta-barrel domain-containing protein</fullName>
    </recommendedName>
</protein>
<dbReference type="EMBL" id="CP041186">
    <property type="protein sequence ID" value="QDG52480.1"/>
    <property type="molecule type" value="Genomic_DNA"/>
</dbReference>
<keyword evidence="3" id="KW-1185">Reference proteome</keyword>
<keyword evidence="1" id="KW-0732">Signal</keyword>
<evidence type="ECO:0000256" key="1">
    <source>
        <dbReference type="SAM" id="SignalP"/>
    </source>
</evidence>
<reference evidence="2 3" key="1">
    <citation type="submission" date="2019-06" db="EMBL/GenBank/DDBJ databases">
        <title>Persicimonas caeni gen. nov., sp. nov., a predatory bacterium isolated from solar saltern.</title>
        <authorList>
            <person name="Wang S."/>
        </authorList>
    </citation>
    <scope>NUCLEOTIDE SEQUENCE [LARGE SCALE GENOMIC DNA]</scope>
    <source>
        <strain evidence="2 3">YN101</strain>
    </source>
</reference>
<proteinExistence type="predicted"/>
<evidence type="ECO:0000313" key="2">
    <source>
        <dbReference type="EMBL" id="QDG52480.1"/>
    </source>
</evidence>
<organism evidence="2 3">
    <name type="scientific">Persicimonas caeni</name>
    <dbReference type="NCBI Taxonomy" id="2292766"/>
    <lineage>
        <taxon>Bacteria</taxon>
        <taxon>Deltaproteobacteria</taxon>
        <taxon>Bradymonadales</taxon>
        <taxon>Bradymonadaceae</taxon>
        <taxon>Persicimonas</taxon>
    </lineage>
</organism>
<accession>A0A4Y6PW79</accession>
<name>A0A4Y6PW79_PERCE</name>
<evidence type="ECO:0008006" key="4">
    <source>
        <dbReference type="Google" id="ProtNLM"/>
    </source>
</evidence>
<dbReference type="OrthoDB" id="5525275at2"/>
<feature type="signal peptide" evidence="1">
    <location>
        <begin position="1"/>
        <end position="30"/>
    </location>
</feature>
<dbReference type="AlphaFoldDB" id="A0A4Y6PW79"/>
<sequence length="260" mass="28711">MRAWNRVVMSAAVTAVLAAVMVATPSDASAQYVDRDDEVRFDEEFDKNEYLVAPRMRAIVVPDFMLDIWYDEHASHWDGQANMAYGLEFVWRKVDAFEMSTAIEYADLSMPSGFWKESGDNPAEADFTEVDMQLLSAVVSGYWYWDVQEWFAPYVGGGVGAGIVLGDIVRYDPVDGSTCQGELGGANGYAPNSCFGDDGQPDPSQIDQNSRKVEDDVPAVIPMINLTGGMRFNIGKYGVAKLEVGFYDYFFAGASLGAQW</sequence>
<accession>A0A5B8Y6Y9</accession>